<dbReference type="GO" id="GO:0097176">
    <property type="term" value="P:epoxide metabolic process"/>
    <property type="evidence" value="ECO:0007669"/>
    <property type="project" value="TreeGrafter"/>
</dbReference>
<evidence type="ECO:0000313" key="4">
    <source>
        <dbReference type="Proteomes" id="UP000230750"/>
    </source>
</evidence>
<proteinExistence type="inferred from homology"/>
<dbReference type="InterPro" id="IPR000639">
    <property type="entry name" value="Epox_hydrolase-like"/>
</dbReference>
<protein>
    <submittedName>
        <fullName evidence="3">Putative epoxide hydrolase 1-like</fullName>
    </submittedName>
</protein>
<dbReference type="GO" id="GO:0004301">
    <property type="term" value="F:epoxide hydrolase activity"/>
    <property type="evidence" value="ECO:0007669"/>
    <property type="project" value="TreeGrafter"/>
</dbReference>
<dbReference type="AlphaFoldDB" id="A0A2G8L4W4"/>
<keyword evidence="4" id="KW-1185">Reference proteome</keyword>
<dbReference type="InterPro" id="IPR029058">
    <property type="entry name" value="AB_hydrolase_fold"/>
</dbReference>
<dbReference type="OrthoDB" id="7130006at2759"/>
<dbReference type="EMBL" id="MRZV01000221">
    <property type="protein sequence ID" value="PIK55291.1"/>
    <property type="molecule type" value="Genomic_DNA"/>
</dbReference>
<keyword evidence="2 3" id="KW-0378">Hydrolase</keyword>
<comment type="caution">
    <text evidence="3">The sequence shown here is derived from an EMBL/GenBank/DDBJ whole genome shotgun (WGS) entry which is preliminary data.</text>
</comment>
<dbReference type="PANTHER" id="PTHR21661:SF35">
    <property type="entry name" value="EPOXIDE HYDROLASE"/>
    <property type="match status" value="1"/>
</dbReference>
<dbReference type="Gene3D" id="3.40.50.1820">
    <property type="entry name" value="alpha/beta hydrolase"/>
    <property type="match status" value="1"/>
</dbReference>
<dbReference type="PRINTS" id="PR00412">
    <property type="entry name" value="EPOXHYDRLASE"/>
</dbReference>
<organism evidence="3 4">
    <name type="scientific">Stichopus japonicus</name>
    <name type="common">Sea cucumber</name>
    <dbReference type="NCBI Taxonomy" id="307972"/>
    <lineage>
        <taxon>Eukaryota</taxon>
        <taxon>Metazoa</taxon>
        <taxon>Echinodermata</taxon>
        <taxon>Eleutherozoa</taxon>
        <taxon>Echinozoa</taxon>
        <taxon>Holothuroidea</taxon>
        <taxon>Aspidochirotacea</taxon>
        <taxon>Aspidochirotida</taxon>
        <taxon>Stichopodidae</taxon>
        <taxon>Apostichopus</taxon>
    </lineage>
</organism>
<dbReference type="Proteomes" id="UP000230750">
    <property type="component" value="Unassembled WGS sequence"/>
</dbReference>
<evidence type="ECO:0000256" key="2">
    <source>
        <dbReference type="ARBA" id="ARBA00022801"/>
    </source>
</evidence>
<dbReference type="PANTHER" id="PTHR21661">
    <property type="entry name" value="EPOXIDE HYDROLASE 1-RELATED"/>
    <property type="match status" value="1"/>
</dbReference>
<comment type="similarity">
    <text evidence="1">Belongs to the peptidase S33 family.</text>
</comment>
<accession>A0A2G8L4W4</accession>
<dbReference type="SUPFAM" id="SSF53474">
    <property type="entry name" value="alpha/beta-Hydrolases"/>
    <property type="match status" value="1"/>
</dbReference>
<evidence type="ECO:0000313" key="3">
    <source>
        <dbReference type="EMBL" id="PIK55291.1"/>
    </source>
</evidence>
<evidence type="ECO:0000256" key="1">
    <source>
        <dbReference type="ARBA" id="ARBA00010088"/>
    </source>
</evidence>
<reference evidence="3 4" key="1">
    <citation type="journal article" date="2017" name="PLoS Biol.">
        <title>The sea cucumber genome provides insights into morphological evolution and visceral regeneration.</title>
        <authorList>
            <person name="Zhang X."/>
            <person name="Sun L."/>
            <person name="Yuan J."/>
            <person name="Sun Y."/>
            <person name="Gao Y."/>
            <person name="Zhang L."/>
            <person name="Li S."/>
            <person name="Dai H."/>
            <person name="Hamel J.F."/>
            <person name="Liu C."/>
            <person name="Yu Y."/>
            <person name="Liu S."/>
            <person name="Lin W."/>
            <person name="Guo K."/>
            <person name="Jin S."/>
            <person name="Xu P."/>
            <person name="Storey K.B."/>
            <person name="Huan P."/>
            <person name="Zhang T."/>
            <person name="Zhou Y."/>
            <person name="Zhang J."/>
            <person name="Lin C."/>
            <person name="Li X."/>
            <person name="Xing L."/>
            <person name="Huo D."/>
            <person name="Sun M."/>
            <person name="Wang L."/>
            <person name="Mercier A."/>
            <person name="Li F."/>
            <person name="Yang H."/>
            <person name="Xiang J."/>
        </authorList>
    </citation>
    <scope>NUCLEOTIDE SEQUENCE [LARGE SCALE GENOMIC DNA]</scope>
    <source>
        <strain evidence="3">Shaxun</strain>
        <tissue evidence="3">Muscle</tissue>
    </source>
</reference>
<gene>
    <name evidence="3" type="ORF">BSL78_07810</name>
</gene>
<sequence>MRMYKEFVDNVGVGNPYDQCPVVTPTGVAVFPYEAVRIPEPWLHYRYKNLVSYTDMTDGGHFAAMEQPRLLADDIRQFVRKVENM</sequence>
<name>A0A2G8L4W4_STIJA</name>
<dbReference type="STRING" id="307972.A0A2G8L4W4"/>